<accession>A0A1F6MRH6</accession>
<comment type="caution">
    <text evidence="1">The sequence shown here is derived from an EMBL/GenBank/DDBJ whole genome shotgun (WGS) entry which is preliminary data.</text>
</comment>
<proteinExistence type="predicted"/>
<name>A0A1F6MRH6_9BACT</name>
<evidence type="ECO:0000313" key="2">
    <source>
        <dbReference type="Proteomes" id="UP000178347"/>
    </source>
</evidence>
<evidence type="ECO:0000313" key="1">
    <source>
        <dbReference type="EMBL" id="OGH74264.1"/>
    </source>
</evidence>
<dbReference type="EMBL" id="MFQN01000020">
    <property type="protein sequence ID" value="OGH74264.1"/>
    <property type="molecule type" value="Genomic_DNA"/>
</dbReference>
<dbReference type="Proteomes" id="UP000178347">
    <property type="component" value="Unassembled WGS sequence"/>
</dbReference>
<organism evidence="1 2">
    <name type="scientific">Candidatus Magasanikbacteria bacterium RIFCSPLOWO2_12_FULL_43_12</name>
    <dbReference type="NCBI Taxonomy" id="1798692"/>
    <lineage>
        <taxon>Bacteria</taxon>
        <taxon>Candidatus Magasanikiibacteriota</taxon>
    </lineage>
</organism>
<sequence length="161" mass="17715">MKQLKVLILVAISVIVSMLVVVFAEIERRETGEWVAARNLCWKNIKVADCQEANLSDDGKCALKTLPNGTRCRGNAENFCVLSCICEDGKSQRLLRDCDDGNYCTYDICGWEASAFEEPKCLNFAVPDGFHCGPFGGYSNCELGVCVMPDGVTNTESWPAE</sequence>
<dbReference type="AlphaFoldDB" id="A0A1F6MRH6"/>
<reference evidence="1 2" key="1">
    <citation type="journal article" date="2016" name="Nat. Commun.">
        <title>Thousands of microbial genomes shed light on interconnected biogeochemical processes in an aquifer system.</title>
        <authorList>
            <person name="Anantharaman K."/>
            <person name="Brown C.T."/>
            <person name="Hug L.A."/>
            <person name="Sharon I."/>
            <person name="Castelle C.J."/>
            <person name="Probst A.J."/>
            <person name="Thomas B.C."/>
            <person name="Singh A."/>
            <person name="Wilkins M.J."/>
            <person name="Karaoz U."/>
            <person name="Brodie E.L."/>
            <person name="Williams K.H."/>
            <person name="Hubbard S.S."/>
            <person name="Banfield J.F."/>
        </authorList>
    </citation>
    <scope>NUCLEOTIDE SEQUENCE [LARGE SCALE GENOMIC DNA]</scope>
</reference>
<protein>
    <submittedName>
        <fullName evidence="1">Uncharacterized protein</fullName>
    </submittedName>
</protein>
<gene>
    <name evidence="1" type="ORF">A3G00_00110</name>
</gene>